<protein>
    <submittedName>
        <fullName evidence="2">Receptor protein-tyrosine kinase</fullName>
    </submittedName>
</protein>
<dbReference type="WBParaSite" id="PS1159_v2.g9430.t1">
    <property type="protein sequence ID" value="PS1159_v2.g9430.t1"/>
    <property type="gene ID" value="PS1159_v2.g9430"/>
</dbReference>
<name>A0AC35GY42_9BILA</name>
<evidence type="ECO:0000313" key="1">
    <source>
        <dbReference type="Proteomes" id="UP000887580"/>
    </source>
</evidence>
<organism evidence="1 2">
    <name type="scientific">Panagrolaimus sp. PS1159</name>
    <dbReference type="NCBI Taxonomy" id="55785"/>
    <lineage>
        <taxon>Eukaryota</taxon>
        <taxon>Metazoa</taxon>
        <taxon>Ecdysozoa</taxon>
        <taxon>Nematoda</taxon>
        <taxon>Chromadorea</taxon>
        <taxon>Rhabditida</taxon>
        <taxon>Tylenchina</taxon>
        <taxon>Panagrolaimomorpha</taxon>
        <taxon>Panagrolaimoidea</taxon>
        <taxon>Panagrolaimidae</taxon>
        <taxon>Panagrolaimus</taxon>
    </lineage>
</organism>
<sequence length="807" mass="90467">GGRKEIWYTFKCPKCPKDVIVEPETPTFTQKVLTLSNLEPGSHYTLMIFSNNEVSTKTELKQYEIVEFTTQKSINLAVGPLRIDAELESGITLAWQTIPNIQQYEIEMRYENISTSTHSRVPYFSFPTLSKRFAYAFRVRAWTHGTGISDWSEPLFYRVGHGIIAKSAAIRAGLSIPRSYTSSATSSSSFNNGIISQENDENDWWTTTFSTSLWPWLALISLLILVLIIILMVISRKAQKNRKQMSDLDVLDTYKQDTMTPDGRPKSQSPIFTAATLPNTFMRKYTMTPDGRPKSQSPIFTAATLPNTFMRKLNVPLIPVYGTQKSIKRSNRSYIDPSTYENPREALEEFANDIDPKLIQVFRQIGIGEFGEVCCGRLLVDGAYGAVAQVVAVKTLLPGSSEKAKADFLTEASIMGQFDHENVIHLIGVVTKSEPVMIITEYMLNGALDKFLRDNDNGCLTINQLTRMMKGIASGMKYLTDMGYIHRDLAARNILVDDCLTCKIADFGLSRGSRGVLEPEYTTNGGKIPIRWTAPEAITHHKYSTSSDIWSFGIVMWEITSFGERPYWDWTNHKVINEIHAGYRLPCPMDCPQELHSLMLAYRHKRPTFIQLVTKLASFENRLNGIYEKDVEGSSALYQSTTNLTGDTNAFSSSSPAFIIPSPPTSLPPQLSFEDFLKINGLQYCQRQLEAYGIHSMSALTQCSHSDLLSIGLPSDDAVNLYDAIRNFSNTQGLTVQLRRNQNSSHPLRHQRSPLLSGSSNGTAQTFLSNSSTGSTTLQHHHHQQPPPPPAQHRKSALFLQNDGFPV</sequence>
<evidence type="ECO:0000313" key="2">
    <source>
        <dbReference type="WBParaSite" id="PS1159_v2.g9430.t1"/>
    </source>
</evidence>
<reference evidence="2" key="1">
    <citation type="submission" date="2022-11" db="UniProtKB">
        <authorList>
            <consortium name="WormBaseParasite"/>
        </authorList>
    </citation>
    <scope>IDENTIFICATION</scope>
</reference>
<accession>A0AC35GY42</accession>
<proteinExistence type="predicted"/>
<dbReference type="Proteomes" id="UP000887580">
    <property type="component" value="Unplaced"/>
</dbReference>